<feature type="domain" description="NAD-dependent epimerase/dehydratase" evidence="1">
    <location>
        <begin position="4"/>
        <end position="231"/>
    </location>
</feature>
<dbReference type="GO" id="GO:0004029">
    <property type="term" value="F:aldehyde dehydrogenase (NAD+) activity"/>
    <property type="evidence" value="ECO:0007669"/>
    <property type="project" value="TreeGrafter"/>
</dbReference>
<keyword evidence="2" id="KW-0413">Isomerase</keyword>
<sequence length="336" mass="37056">MRHILVTGATGFIGRPLCEKLLEKGFRVRGTTRSVKKLKNESGDVDIFDVGSIDHTTDWSEVMDGIDAVFHLAARVHVMDDQDKDSLMEFRKTNVAGARKMAEDAASAGVRRIVFLSSIKVNGEGRSAPYTEKDPANPLDPYGVSKWEAERELKKIGRRSGMETVILRTPLVYGPGVKANFLNLLKALDSKIPIPFKNVQNRRSLIYVGNLVDGLLTCLKSPKAAGKTFLICDGRDVSTPGLMKMMASALGKPARLFPFPVSFIRWVAGILGKSEAIEKLCGSLSVDSSKIRKELGWRPPHDMEEGIRQTAIWHLSSGGKKRPGGKFHALLNGWMR</sequence>
<accession>A0A484HGV8</accession>
<dbReference type="InterPro" id="IPR036291">
    <property type="entry name" value="NAD(P)-bd_dom_sf"/>
</dbReference>
<gene>
    <name evidence="2" type="primary">galE</name>
    <name evidence="2" type="ORF">EPICR_40041</name>
</gene>
<dbReference type="EMBL" id="CAACVI010000034">
    <property type="protein sequence ID" value="VEN74462.1"/>
    <property type="molecule type" value="Genomic_DNA"/>
</dbReference>
<dbReference type="PANTHER" id="PTHR48079">
    <property type="entry name" value="PROTEIN YEEZ"/>
    <property type="match status" value="1"/>
</dbReference>
<dbReference type="AlphaFoldDB" id="A0A484HGV8"/>
<dbReference type="GO" id="GO:0005737">
    <property type="term" value="C:cytoplasm"/>
    <property type="evidence" value="ECO:0007669"/>
    <property type="project" value="TreeGrafter"/>
</dbReference>
<dbReference type="CDD" id="cd05232">
    <property type="entry name" value="UDP_G4E_4_SDR_e"/>
    <property type="match status" value="1"/>
</dbReference>
<organism evidence="2">
    <name type="scientific">uncultured Desulfobacteraceae bacterium</name>
    <dbReference type="NCBI Taxonomy" id="218296"/>
    <lineage>
        <taxon>Bacteria</taxon>
        <taxon>Pseudomonadati</taxon>
        <taxon>Thermodesulfobacteriota</taxon>
        <taxon>Desulfobacteria</taxon>
        <taxon>Desulfobacterales</taxon>
        <taxon>Desulfobacteraceae</taxon>
        <taxon>environmental samples</taxon>
    </lineage>
</organism>
<dbReference type="PANTHER" id="PTHR48079:SF6">
    <property type="entry name" value="NAD(P)-BINDING DOMAIN-CONTAINING PROTEIN-RELATED"/>
    <property type="match status" value="1"/>
</dbReference>
<protein>
    <submittedName>
        <fullName evidence="2">UDP-glucose 4-epimerase</fullName>
        <ecNumber evidence="2">5.1.3.2</ecNumber>
    </submittedName>
</protein>
<dbReference type="InterPro" id="IPR001509">
    <property type="entry name" value="Epimerase_deHydtase"/>
</dbReference>
<dbReference type="InterPro" id="IPR051783">
    <property type="entry name" value="NAD(P)-dependent_oxidoreduct"/>
</dbReference>
<evidence type="ECO:0000259" key="1">
    <source>
        <dbReference type="Pfam" id="PF01370"/>
    </source>
</evidence>
<evidence type="ECO:0000313" key="2">
    <source>
        <dbReference type="EMBL" id="VEN74462.1"/>
    </source>
</evidence>
<dbReference type="SUPFAM" id="SSF51735">
    <property type="entry name" value="NAD(P)-binding Rossmann-fold domains"/>
    <property type="match status" value="1"/>
</dbReference>
<dbReference type="Gene3D" id="3.40.50.720">
    <property type="entry name" value="NAD(P)-binding Rossmann-like Domain"/>
    <property type="match status" value="1"/>
</dbReference>
<dbReference type="EC" id="5.1.3.2" evidence="2"/>
<proteinExistence type="predicted"/>
<reference evidence="2" key="1">
    <citation type="submission" date="2019-01" db="EMBL/GenBank/DDBJ databases">
        <authorList>
            <consortium name="Genoscope - CEA"/>
            <person name="William W."/>
        </authorList>
    </citation>
    <scope>NUCLEOTIDE SEQUENCE</scope>
    <source>
        <strain evidence="2">CR-1</strain>
    </source>
</reference>
<dbReference type="GO" id="GO:0003978">
    <property type="term" value="F:UDP-glucose 4-epimerase activity"/>
    <property type="evidence" value="ECO:0007669"/>
    <property type="project" value="UniProtKB-EC"/>
</dbReference>
<dbReference type="Pfam" id="PF01370">
    <property type="entry name" value="Epimerase"/>
    <property type="match status" value="1"/>
</dbReference>
<name>A0A484HGV8_9BACT</name>